<protein>
    <submittedName>
        <fullName evidence="1">Uncharacterized protein</fullName>
    </submittedName>
</protein>
<organism evidence="1">
    <name type="scientific">Rhizophora mucronata</name>
    <name type="common">Asiatic mangrove</name>
    <dbReference type="NCBI Taxonomy" id="61149"/>
    <lineage>
        <taxon>Eukaryota</taxon>
        <taxon>Viridiplantae</taxon>
        <taxon>Streptophyta</taxon>
        <taxon>Embryophyta</taxon>
        <taxon>Tracheophyta</taxon>
        <taxon>Spermatophyta</taxon>
        <taxon>Magnoliopsida</taxon>
        <taxon>eudicotyledons</taxon>
        <taxon>Gunneridae</taxon>
        <taxon>Pentapetalae</taxon>
        <taxon>rosids</taxon>
        <taxon>fabids</taxon>
        <taxon>Malpighiales</taxon>
        <taxon>Rhizophoraceae</taxon>
        <taxon>Rhizophora</taxon>
    </lineage>
</organism>
<evidence type="ECO:0000313" key="1">
    <source>
        <dbReference type="EMBL" id="MBX55230.1"/>
    </source>
</evidence>
<proteinExistence type="predicted"/>
<dbReference type="EMBL" id="GGEC01074746">
    <property type="protein sequence ID" value="MBX55230.1"/>
    <property type="molecule type" value="Transcribed_RNA"/>
</dbReference>
<sequence>MNQTFKSQIKDLDQMNFYSCCKSTLLVVFETKIGMYC</sequence>
<reference evidence="1" key="1">
    <citation type="submission" date="2018-02" db="EMBL/GenBank/DDBJ databases">
        <title>Rhizophora mucronata_Transcriptome.</title>
        <authorList>
            <person name="Meera S.P."/>
            <person name="Sreeshan A."/>
            <person name="Augustine A."/>
        </authorList>
    </citation>
    <scope>NUCLEOTIDE SEQUENCE</scope>
    <source>
        <tissue evidence="1">Leaf</tissue>
    </source>
</reference>
<name>A0A2P2PKG6_RHIMU</name>
<accession>A0A2P2PKG6</accession>
<dbReference type="AlphaFoldDB" id="A0A2P2PKG6"/>